<evidence type="ECO:0000313" key="2">
    <source>
        <dbReference type="EMBL" id="RAW90325.1"/>
    </source>
</evidence>
<protein>
    <submittedName>
        <fullName evidence="2">Uncharacterized protein</fullName>
    </submittedName>
</protein>
<accession>A0A329VEN7</accession>
<dbReference type="Proteomes" id="UP000250870">
    <property type="component" value="Unassembled WGS sequence"/>
</dbReference>
<dbReference type="Pfam" id="PF03538">
    <property type="entry name" value="VRP1"/>
    <property type="match status" value="1"/>
</dbReference>
<comment type="caution">
    <text evidence="2">The sequence shown here is derived from an EMBL/GenBank/DDBJ whole genome shotgun (WGS) entry which is preliminary data.</text>
</comment>
<organism evidence="2 3">
    <name type="scientific">Photorhabdus laumondii subsp. clarkei</name>
    <dbReference type="NCBI Taxonomy" id="2029685"/>
    <lineage>
        <taxon>Bacteria</taxon>
        <taxon>Pseudomonadati</taxon>
        <taxon>Pseudomonadota</taxon>
        <taxon>Gammaproteobacteria</taxon>
        <taxon>Enterobacterales</taxon>
        <taxon>Morganellaceae</taxon>
        <taxon>Photorhabdus</taxon>
    </lineage>
</organism>
<name>A0A329VEN7_9GAMM</name>
<dbReference type="EMBL" id="NSCI01000017">
    <property type="protein sequence ID" value="RAW90325.1"/>
    <property type="molecule type" value="Genomic_DNA"/>
</dbReference>
<evidence type="ECO:0000256" key="1">
    <source>
        <dbReference type="ARBA" id="ARBA00023026"/>
    </source>
</evidence>
<sequence>MTGIFPINKGDPMTNDISPLLKRLGDKYNFTDKIIESGYKSIFDIIRTPRHLFLEKYNSNHQVADIYDTANSYAIQISHKFRQQHYIHNTYTSRQVDRKFLRQHYVHNTYARSYSSLSLKEVPQYQSLFQDNWQQYCPNGAPEANNSPVAYLAEIYKLAMDIESNADAEAIKIDERRADLAHLILDEVSINQEISALSLVNTMLSQRLEAMLKQQGKTNLSSYDLLANVRYPFQLPYDYAQNQINLTFDNRKLFCLKMMQQTDKSYPYFLKSNLNTANGEFVTPLANQLGIFQQKIINEPLKPSNRQFYRDNYGVNSAGLLELLSIFTAQTALSVAEVEQLLCVKGISTNKEAALEQNNVRLSQNVLNLGLPAAPYRYGAVFINGPKAKESDFLHLYREFVSNDNLPQAVNKLSGVNHERFDRLNRMIRLWKWIKLPVDKIDLLVTATMRAEGDANKQLQMNENTLRMLGIFHHWSKKYHISPDDFAALIYQITPFSMGKDIPFFDQIFNLSSLFDAPLVIDDREFYSETKQDDNIINKLCAGLKIKEKDFSLLAPLVAESMGKKSLTCSLSVVSAFYRIVQLSRILGLTPQEGVVLLTLIGGNKVLKQVTGIPYLSQSGNNRQTDILDIMIAMEQTIEWLRINKLSVGTLQLFLLSANEVVMTGNAAQVAFINQVGLHRNSESLTLESLSSNILPALDDNGNLIDWLTPCQTVLNAVSHQKYGLVKHNVNIIDEINKAIKNILLDDKVKVFITEQWAAIINQAQSAQNAISASMLANAFQLSQPFPLFILNWIGSSSYDFLLKSFELFDKKNLQPEMISQDYLILMYDLSRYISVIKTFRLSTVMLHHFSEHPEWFGCQNTQLSLSVIYYFSRYRDWIKLVASLDNAEDKILRYLELVNTNNQSNDKTNMVKILTELLSWQRDEVLLANSHIIGKEDNTAKTLAEIDIMMRLKFWSEEMALSMHSLLATININAHSSYQDYKLVGVAMVATL</sequence>
<proteinExistence type="predicted"/>
<reference evidence="2 3" key="1">
    <citation type="journal article" date="2018" name="Int. J. Syst. Evol. Microbiol.">
        <title>Whole-genome-based revisit of Photorhabdus phylogeny: proposal for the elevation of most Photorhabdus subspecies to the species level and description of one novel species Photorhabdus bodei sp. nov., and one novel subspecies Photorhabdus laumondii subsp. clarkei subsp. nov.</title>
        <authorList>
            <person name="Machado R.A.R."/>
            <person name="Wuthrich D."/>
            <person name="Kuhnert P."/>
            <person name="Arce C.C.M."/>
            <person name="Thonen L."/>
            <person name="Ruiz C."/>
            <person name="Zhang X."/>
            <person name="Robert C.A.M."/>
            <person name="Karimi J."/>
            <person name="Kamali S."/>
            <person name="Ma J."/>
            <person name="Bruggmann R."/>
            <person name="Erb M."/>
        </authorList>
    </citation>
    <scope>NUCLEOTIDE SEQUENCE [LARGE SCALE GENOMIC DNA]</scope>
    <source>
        <strain evidence="2 3">BOJ-47</strain>
    </source>
</reference>
<dbReference type="InterPro" id="IPR018003">
    <property type="entry name" value="Insecticidal_toxin/plasmid_vir"/>
</dbReference>
<evidence type="ECO:0000313" key="3">
    <source>
        <dbReference type="Proteomes" id="UP000250870"/>
    </source>
</evidence>
<gene>
    <name evidence="2" type="ORF">CKY01_13190</name>
</gene>
<dbReference type="AlphaFoldDB" id="A0A329VEN7"/>
<keyword evidence="1" id="KW-0843">Virulence</keyword>